<dbReference type="EMBL" id="BMOS01000006">
    <property type="protein sequence ID" value="GGN54128.1"/>
    <property type="molecule type" value="Genomic_DNA"/>
</dbReference>
<name>A0A917XW64_9BACI</name>
<protein>
    <submittedName>
        <fullName evidence="1">Uncharacterized protein</fullName>
    </submittedName>
</protein>
<comment type="caution">
    <text evidence="1">The sequence shown here is derived from an EMBL/GenBank/DDBJ whole genome shotgun (WGS) entry which is preliminary data.</text>
</comment>
<reference evidence="1" key="1">
    <citation type="journal article" date="2014" name="Int. J. Syst. Evol. Microbiol.">
        <title>Complete genome sequence of Corynebacterium casei LMG S-19264T (=DSM 44701T), isolated from a smear-ripened cheese.</title>
        <authorList>
            <consortium name="US DOE Joint Genome Institute (JGI-PGF)"/>
            <person name="Walter F."/>
            <person name="Albersmeier A."/>
            <person name="Kalinowski J."/>
            <person name="Ruckert C."/>
        </authorList>
    </citation>
    <scope>NUCLEOTIDE SEQUENCE</scope>
    <source>
        <strain evidence="1">JCM 17251</strain>
    </source>
</reference>
<dbReference type="Proteomes" id="UP000624041">
    <property type="component" value="Unassembled WGS sequence"/>
</dbReference>
<accession>A0A917XW64</accession>
<sequence>MTYESYIKNSLQEQGLPVIEFDIPFIQDILMTVKQAEYFLVEAPYLNMEVPIQVVDKELLT</sequence>
<evidence type="ECO:0000313" key="1">
    <source>
        <dbReference type="EMBL" id="GGN54128.1"/>
    </source>
</evidence>
<evidence type="ECO:0000313" key="2">
    <source>
        <dbReference type="Proteomes" id="UP000624041"/>
    </source>
</evidence>
<keyword evidence="2" id="KW-1185">Reference proteome</keyword>
<gene>
    <name evidence="1" type="ORF">GCM10007971_11420</name>
</gene>
<proteinExistence type="predicted"/>
<organism evidence="1 2">
    <name type="scientific">Oceanobacillus indicireducens</name>
    <dbReference type="NCBI Taxonomy" id="1004261"/>
    <lineage>
        <taxon>Bacteria</taxon>
        <taxon>Bacillati</taxon>
        <taxon>Bacillota</taxon>
        <taxon>Bacilli</taxon>
        <taxon>Bacillales</taxon>
        <taxon>Bacillaceae</taxon>
        <taxon>Oceanobacillus</taxon>
    </lineage>
</organism>
<dbReference type="AlphaFoldDB" id="A0A917XW64"/>
<reference evidence="1" key="2">
    <citation type="submission" date="2020-09" db="EMBL/GenBank/DDBJ databases">
        <authorList>
            <person name="Sun Q."/>
            <person name="Ohkuma M."/>
        </authorList>
    </citation>
    <scope>NUCLEOTIDE SEQUENCE</scope>
    <source>
        <strain evidence="1">JCM 17251</strain>
    </source>
</reference>
<dbReference type="RefSeq" id="WP_188856389.1">
    <property type="nucleotide sequence ID" value="NZ_BMOS01000006.1"/>
</dbReference>